<dbReference type="EMBL" id="PGOL01001778">
    <property type="protein sequence ID" value="PKI54493.1"/>
    <property type="molecule type" value="Genomic_DNA"/>
</dbReference>
<gene>
    <name evidence="2" type="ORF">CRG98_025007</name>
</gene>
<accession>A0A2I0JER4</accession>
<feature type="compositionally biased region" description="Basic and acidic residues" evidence="1">
    <location>
        <begin position="46"/>
        <end position="62"/>
    </location>
</feature>
<proteinExistence type="predicted"/>
<reference evidence="2 3" key="1">
    <citation type="submission" date="2017-11" db="EMBL/GenBank/DDBJ databases">
        <title>De-novo sequencing of pomegranate (Punica granatum L.) genome.</title>
        <authorList>
            <person name="Akparov Z."/>
            <person name="Amiraslanov A."/>
            <person name="Hajiyeva S."/>
            <person name="Abbasov M."/>
            <person name="Kaur K."/>
            <person name="Hamwieh A."/>
            <person name="Solovyev V."/>
            <person name="Salamov A."/>
            <person name="Braich B."/>
            <person name="Kosarev P."/>
            <person name="Mahmoud A."/>
            <person name="Hajiyev E."/>
            <person name="Babayeva S."/>
            <person name="Izzatullayeva V."/>
            <person name="Mammadov A."/>
            <person name="Mammadov A."/>
            <person name="Sharifova S."/>
            <person name="Ojaghi J."/>
            <person name="Eynullazada K."/>
            <person name="Bayramov B."/>
            <person name="Abdulazimova A."/>
            <person name="Shahmuradov I."/>
        </authorList>
    </citation>
    <scope>NUCLEOTIDE SEQUENCE [LARGE SCALE GENOMIC DNA]</scope>
    <source>
        <strain evidence="3">cv. AG2017</strain>
        <tissue evidence="2">Leaf</tissue>
    </source>
</reference>
<protein>
    <submittedName>
        <fullName evidence="2">Uncharacterized protein</fullName>
    </submittedName>
</protein>
<evidence type="ECO:0000313" key="2">
    <source>
        <dbReference type="EMBL" id="PKI54493.1"/>
    </source>
</evidence>
<comment type="caution">
    <text evidence="2">The sequence shown here is derived from an EMBL/GenBank/DDBJ whole genome shotgun (WGS) entry which is preliminary data.</text>
</comment>
<evidence type="ECO:0000313" key="3">
    <source>
        <dbReference type="Proteomes" id="UP000233551"/>
    </source>
</evidence>
<evidence type="ECO:0000256" key="1">
    <source>
        <dbReference type="SAM" id="MobiDB-lite"/>
    </source>
</evidence>
<dbReference type="AlphaFoldDB" id="A0A2I0JER4"/>
<organism evidence="2 3">
    <name type="scientific">Punica granatum</name>
    <name type="common">Pomegranate</name>
    <dbReference type="NCBI Taxonomy" id="22663"/>
    <lineage>
        <taxon>Eukaryota</taxon>
        <taxon>Viridiplantae</taxon>
        <taxon>Streptophyta</taxon>
        <taxon>Embryophyta</taxon>
        <taxon>Tracheophyta</taxon>
        <taxon>Spermatophyta</taxon>
        <taxon>Magnoliopsida</taxon>
        <taxon>eudicotyledons</taxon>
        <taxon>Gunneridae</taxon>
        <taxon>Pentapetalae</taxon>
        <taxon>rosids</taxon>
        <taxon>malvids</taxon>
        <taxon>Myrtales</taxon>
        <taxon>Lythraceae</taxon>
        <taxon>Punica</taxon>
    </lineage>
</organism>
<keyword evidence="3" id="KW-1185">Reference proteome</keyword>
<sequence>MLLISHDDRCRKITASTSSRASDLIQTLRYPWSRASEIAKQLSHYPDSELSERDRARPRWAEEVATTGTRRRPRRGGGGPCDHRDTVSTVFVSFSSGTLRPDPYHRPTSLNRHDFRPNMIDQIVDVNSGLIELKPTSHHRRLLKSEQIERDLATTSPIWI</sequence>
<name>A0A2I0JER4_PUNGR</name>
<feature type="region of interest" description="Disordered" evidence="1">
    <location>
        <begin position="44"/>
        <end position="83"/>
    </location>
</feature>
<dbReference type="Proteomes" id="UP000233551">
    <property type="component" value="Unassembled WGS sequence"/>
</dbReference>